<evidence type="ECO:0000256" key="3">
    <source>
        <dbReference type="ARBA" id="ARBA00022692"/>
    </source>
</evidence>
<keyword evidence="8" id="KW-0175">Coiled coil</keyword>
<feature type="topological domain" description="Cytoplasmic" evidence="7">
    <location>
        <begin position="1"/>
        <end position="363"/>
    </location>
</feature>
<keyword evidence="5 7" id="KW-0472">Membrane</keyword>
<proteinExistence type="inferred from homology"/>
<evidence type="ECO:0000256" key="4">
    <source>
        <dbReference type="ARBA" id="ARBA00022989"/>
    </source>
</evidence>
<dbReference type="GO" id="GO:0007097">
    <property type="term" value="P:nuclear migration"/>
    <property type="evidence" value="ECO:0007669"/>
    <property type="project" value="TreeGrafter"/>
</dbReference>
<dbReference type="GO" id="GO:0006997">
    <property type="term" value="P:nucleus organization"/>
    <property type="evidence" value="ECO:0007669"/>
    <property type="project" value="TreeGrafter"/>
</dbReference>
<evidence type="ECO:0000259" key="10">
    <source>
        <dbReference type="PROSITE" id="PS51049"/>
    </source>
</evidence>
<feature type="region of interest" description="Disordered" evidence="9">
    <location>
        <begin position="324"/>
        <end position="351"/>
    </location>
</feature>
<feature type="topological domain" description="Perinuclear space" evidence="7">
    <location>
        <begin position="385"/>
        <end position="517"/>
    </location>
</feature>
<evidence type="ECO:0000256" key="2">
    <source>
        <dbReference type="ARBA" id="ARBA00008619"/>
    </source>
</evidence>
<dbReference type="SMART" id="SM01249">
    <property type="entry name" value="KASH"/>
    <property type="match status" value="1"/>
</dbReference>
<dbReference type="EMBL" id="OE000332">
    <property type="protein sequence ID" value="CAD7453438.1"/>
    <property type="molecule type" value="Genomic_DNA"/>
</dbReference>
<protein>
    <recommendedName>
        <fullName evidence="10">KASH domain-containing protein</fullName>
    </recommendedName>
</protein>
<feature type="domain" description="KASH" evidence="10">
    <location>
        <begin position="355"/>
        <end position="410"/>
    </location>
</feature>
<dbReference type="GO" id="GO:0048471">
    <property type="term" value="C:perinuclear region of cytoplasm"/>
    <property type="evidence" value="ECO:0007669"/>
    <property type="project" value="TreeGrafter"/>
</dbReference>
<keyword evidence="6" id="KW-0539">Nucleus</keyword>
<organism evidence="11">
    <name type="scientific">Timema tahoe</name>
    <dbReference type="NCBI Taxonomy" id="61484"/>
    <lineage>
        <taxon>Eukaryota</taxon>
        <taxon>Metazoa</taxon>
        <taxon>Ecdysozoa</taxon>
        <taxon>Arthropoda</taxon>
        <taxon>Hexapoda</taxon>
        <taxon>Insecta</taxon>
        <taxon>Pterygota</taxon>
        <taxon>Neoptera</taxon>
        <taxon>Polyneoptera</taxon>
        <taxon>Phasmatodea</taxon>
        <taxon>Timematodea</taxon>
        <taxon>Timematoidea</taxon>
        <taxon>Timematidae</taxon>
        <taxon>Timema</taxon>
    </lineage>
</organism>
<sequence length="517" mass="57598">MIGEIVVGMLSRWETLQSSVEDSQRVQAFERDISALKAELLQLAARVNTLQEFQDRAQLEARILKIKKELSDLKERKPQLLQVNHAVHRFLTDASSHLGGGGGNSPPHPANVLKDDVAELYRVWDDAYNRISNHLVDLQRLSTTWQQLEVTMSELQVDLDHDHNTLRLIDTSLKSGPVSAEVTAQVRDIANVLSEKQEHAKQEGTLKSQTVLVPDLSRVSNPGLQFLSTEGGSLSDSGISDSGSENDLNGREKRLTALRQLARSMAAALEPGCAALLKINQELDQTESQLRSLQKSCRDLIVNTAVCMESNSLPLRNIATSTHNGISRRRKSSTPLLKATSPDADPDDPDDKRSGRWSWRLFRASLPFHVALVALFCVAWLLEPTCCDAMNNLVFSLTPQLRFARISVTIGPGREMILEIEGKTRLYNGLDVGGEHRFLPPIQIIRLFTNLTNRLGIKTAEFKRNAHAFAWRKSAKPFRKIHPQCTPDRDLNLDLPILGSLIQHEISALDHAANEEG</sequence>
<evidence type="ECO:0000256" key="1">
    <source>
        <dbReference type="ARBA" id="ARBA00004126"/>
    </source>
</evidence>
<evidence type="ECO:0000313" key="11">
    <source>
        <dbReference type="EMBL" id="CAD7453438.1"/>
    </source>
</evidence>
<dbReference type="InterPro" id="IPR012315">
    <property type="entry name" value="KASH"/>
</dbReference>
<dbReference type="Pfam" id="PF10541">
    <property type="entry name" value="KASH"/>
    <property type="match status" value="1"/>
</dbReference>
<evidence type="ECO:0000256" key="7">
    <source>
        <dbReference type="PROSITE-ProRule" id="PRU00385"/>
    </source>
</evidence>
<dbReference type="GO" id="GO:0031965">
    <property type="term" value="C:nuclear membrane"/>
    <property type="evidence" value="ECO:0007669"/>
    <property type="project" value="UniProtKB-SubCell"/>
</dbReference>
<evidence type="ECO:0000256" key="6">
    <source>
        <dbReference type="ARBA" id="ARBA00023242"/>
    </source>
</evidence>
<feature type="coiled-coil region" evidence="8">
    <location>
        <begin position="26"/>
        <end position="76"/>
    </location>
</feature>
<gene>
    <name evidence="11" type="ORF">TTEB3V08_LOCUS1577</name>
</gene>
<dbReference type="PANTHER" id="PTHR21524:SF5">
    <property type="entry name" value="SPECTRIN REPEAT CONTAINING NUCLEAR ENVELOPE PROTEIN 2"/>
    <property type="match status" value="1"/>
</dbReference>
<feature type="coiled-coil region" evidence="8">
    <location>
        <begin position="276"/>
        <end position="303"/>
    </location>
</feature>
<dbReference type="GO" id="GO:0019894">
    <property type="term" value="F:kinesin binding"/>
    <property type="evidence" value="ECO:0007669"/>
    <property type="project" value="TreeGrafter"/>
</dbReference>
<dbReference type="PANTHER" id="PTHR21524">
    <property type="entry name" value="SPECTRIN REPEAT CONTAINING NUCLEAR ENVELOPE PROTEIN 2"/>
    <property type="match status" value="1"/>
</dbReference>
<comment type="similarity">
    <text evidence="2">Belongs to the nesprin family.</text>
</comment>
<evidence type="ECO:0000256" key="8">
    <source>
        <dbReference type="SAM" id="Coils"/>
    </source>
</evidence>
<comment type="subcellular location">
    <subcellularLocation>
        <location evidence="1">Nucleus membrane</location>
    </subcellularLocation>
</comment>
<feature type="region of interest" description="Disordered" evidence="9">
    <location>
        <begin position="227"/>
        <end position="248"/>
    </location>
</feature>
<keyword evidence="3 7" id="KW-0812">Transmembrane</keyword>
<name>A0A7R9FJ91_9NEOP</name>
<reference evidence="11" key="1">
    <citation type="submission" date="2020-11" db="EMBL/GenBank/DDBJ databases">
        <authorList>
            <person name="Tran Van P."/>
        </authorList>
    </citation>
    <scope>NUCLEOTIDE SEQUENCE</scope>
</reference>
<dbReference type="AlphaFoldDB" id="A0A7R9FJ91"/>
<feature type="compositionally biased region" description="Low complexity" evidence="9">
    <location>
        <begin position="231"/>
        <end position="243"/>
    </location>
</feature>
<dbReference type="GO" id="GO:0007010">
    <property type="term" value="P:cytoskeleton organization"/>
    <property type="evidence" value="ECO:0007669"/>
    <property type="project" value="TreeGrafter"/>
</dbReference>
<dbReference type="PROSITE" id="PS51049">
    <property type="entry name" value="KASH"/>
    <property type="match status" value="1"/>
</dbReference>
<evidence type="ECO:0000256" key="9">
    <source>
        <dbReference type="SAM" id="MobiDB-lite"/>
    </source>
</evidence>
<evidence type="ECO:0000256" key="5">
    <source>
        <dbReference type="ARBA" id="ARBA00023136"/>
    </source>
</evidence>
<accession>A0A7R9FJ91</accession>
<dbReference type="Gene3D" id="1.20.58.60">
    <property type="match status" value="1"/>
</dbReference>
<keyword evidence="4" id="KW-1133">Transmembrane helix</keyword>